<evidence type="ECO:0000313" key="3">
    <source>
        <dbReference type="Proteomes" id="UP000500857"/>
    </source>
</evidence>
<dbReference type="AlphaFoldDB" id="A0A6H1U159"/>
<protein>
    <submittedName>
        <fullName evidence="2">TM0106 family RecB-like putative nuclease</fullName>
    </submittedName>
</protein>
<evidence type="ECO:0000313" key="2">
    <source>
        <dbReference type="EMBL" id="QIZ71900.1"/>
    </source>
</evidence>
<gene>
    <name evidence="2" type="ORF">HCG48_16010</name>
</gene>
<dbReference type="RefSeq" id="WP_168570052.1">
    <property type="nucleotide sequence ID" value="NZ_CP051167.1"/>
</dbReference>
<dbReference type="InterPro" id="IPR038720">
    <property type="entry name" value="YprB_RNase_H-like_dom"/>
</dbReference>
<dbReference type="KEGG" id="oxy:HCG48_16010"/>
<dbReference type="SUPFAM" id="SSF53098">
    <property type="entry name" value="Ribonuclease H-like"/>
    <property type="match status" value="1"/>
</dbReference>
<keyword evidence="3" id="KW-1185">Reference proteome</keyword>
<dbReference type="NCBIfam" id="TIGR03491">
    <property type="entry name" value="TM0106 family RecB-like putative nuclease"/>
    <property type="match status" value="1"/>
</dbReference>
<dbReference type="InterPro" id="IPR019993">
    <property type="entry name" value="RecB_nuclease_TM0106_put"/>
</dbReference>
<organism evidence="2 3">
    <name type="scientific">Oxynema aestuarii AP17</name>
    <dbReference type="NCBI Taxonomy" id="2064643"/>
    <lineage>
        <taxon>Bacteria</taxon>
        <taxon>Bacillati</taxon>
        <taxon>Cyanobacteriota</taxon>
        <taxon>Cyanophyceae</taxon>
        <taxon>Oscillatoriophycideae</taxon>
        <taxon>Oscillatoriales</taxon>
        <taxon>Oscillatoriaceae</taxon>
        <taxon>Oxynema</taxon>
        <taxon>Oxynema aestuarii</taxon>
    </lineage>
</organism>
<proteinExistence type="predicted"/>
<feature type="domain" description="YprB ribonuclease H-like" evidence="1">
    <location>
        <begin position="311"/>
        <end position="488"/>
    </location>
</feature>
<evidence type="ECO:0000259" key="1">
    <source>
        <dbReference type="Pfam" id="PF13482"/>
    </source>
</evidence>
<dbReference type="EMBL" id="CP051167">
    <property type="protein sequence ID" value="QIZ71900.1"/>
    <property type="molecule type" value="Genomic_DNA"/>
</dbReference>
<reference evidence="2 3" key="1">
    <citation type="submission" date="2020-04" db="EMBL/GenBank/DDBJ databases">
        <authorList>
            <person name="Basu S."/>
            <person name="Maruthanayagam V."/>
            <person name="Chakraborty S."/>
            <person name="Pramanik A."/>
            <person name="Mukherjee J."/>
            <person name="Brink B."/>
        </authorList>
    </citation>
    <scope>NUCLEOTIDE SEQUENCE [LARGE SCALE GENOMIC DNA]</scope>
    <source>
        <strain evidence="2 3">AP17</strain>
    </source>
</reference>
<name>A0A6H1U159_9CYAN</name>
<sequence>MLLTDSVLFDYQRCRRRAFLNLYGDPSDRDPPNDFLLKLQADSRDYQKTVLESQPPYQRPQYPYRDWFAGARSTLTLMERGIEQIYQGVLLVETENGTTLVSCPDLLVKEPGESRFGSWHYIPKDIKFSKRPKREYQVIAAFHAQLLSEIQQCWPDRATLFFRDRDEYTVSLSQYLPQMRRILAECLAILERREEPEVFLARHPCSLCDWLSSCYAIASENQHLSLLPGVTPTRYRQLQQAQITTLETLASTPCDRLAAAFDPATTGNVDPKDIARLLVFQARAAVERCALVKPDSTGLTAAELPVSPVELYFDIEAQPELGLDFLHGVLVVDRRPLDRGDRPKQTFYPFLAENPQEEGTVWNQFLDLVWTYPIAPIFHFCNYEVKAFRQLAKRYGTPSHRWRPVLNRFIDIHERVTRSAVLPVENYALKSIARWVGFEWRDRRASGAQCVFWYDRWLKTGDRAYLDSIAIYNEDDCRATYWVKDWLVEFLQTNNYYS</sequence>
<dbReference type="InterPro" id="IPR012337">
    <property type="entry name" value="RNaseH-like_sf"/>
</dbReference>
<dbReference type="Proteomes" id="UP000500857">
    <property type="component" value="Chromosome"/>
</dbReference>
<dbReference type="Pfam" id="PF13482">
    <property type="entry name" value="RNase_H_2"/>
    <property type="match status" value="1"/>
</dbReference>
<accession>A0A6H1U159</accession>